<protein>
    <recommendedName>
        <fullName evidence="3">enoyl-CoA hydratase</fullName>
        <ecNumber evidence="3">4.2.1.17</ecNumber>
    </recommendedName>
</protein>
<keyword evidence="5" id="KW-0442">Lipid degradation</keyword>
<dbReference type="Pfam" id="PF02737">
    <property type="entry name" value="3HCDH_N"/>
    <property type="match status" value="1"/>
</dbReference>
<dbReference type="Gene3D" id="3.90.226.10">
    <property type="entry name" value="2-enoyl-CoA Hydratase, Chain A, domain 1"/>
    <property type="match status" value="1"/>
</dbReference>
<dbReference type="GO" id="GO:0006635">
    <property type="term" value="P:fatty acid beta-oxidation"/>
    <property type="evidence" value="ECO:0007669"/>
    <property type="project" value="UniProtKB-UniPathway"/>
</dbReference>
<comment type="catalytic activity">
    <reaction evidence="9">
        <text>a (3S)-3-hydroxyacyl-CoA + NAD(+) = a 3-oxoacyl-CoA + NADH + H(+)</text>
        <dbReference type="Rhea" id="RHEA:22432"/>
        <dbReference type="ChEBI" id="CHEBI:15378"/>
        <dbReference type="ChEBI" id="CHEBI:57318"/>
        <dbReference type="ChEBI" id="CHEBI:57540"/>
        <dbReference type="ChEBI" id="CHEBI:57945"/>
        <dbReference type="ChEBI" id="CHEBI:90726"/>
        <dbReference type="EC" id="1.1.1.35"/>
    </reaction>
</comment>
<dbReference type="GO" id="GO:0004300">
    <property type="term" value="F:enoyl-CoA hydratase activity"/>
    <property type="evidence" value="ECO:0007669"/>
    <property type="project" value="UniProtKB-EC"/>
</dbReference>
<dbReference type="InterPro" id="IPR006108">
    <property type="entry name" value="3HC_DH_C"/>
</dbReference>
<sequence length="775" mass="80120">MNAPVNLSPVSQALGAAETGVARAAVVGAGSMGAGIAAQFANAGIPVDLLDIPGKDGNRNGPAETGIARQLKAGGFMAPEAAALVRPGNVEDHLDRLAQADWIVEAIIEDLGLKRDLYQRIDAVRRPGTAVTSNTSTIPRAALVQGLGEAFAQDFAISHFFNPPRVMRLLEIVGGPESAPDTLARIRAGGQALLGKTLVDCRDTPGFIANRIGCFWMAVGMLEAMRQELTVEEADAVHAAMGIPRTGVFGLADLVGLDLIPHVWGSLMAALPPEDDLHRFDLPGNALVRRLVAEGRHGRKTGAGFYRRAKDGTREALDLTTGEYRPERPVDGKTLPGVGRDLAALVADEGRFGRYAATVLSTLVDYAATNAPDIAGDVAAVDTAIELGYSWREGPFRLADRAGTAALADVLKAAARPVPALLTAAGSGGFHAEGRALSTDGATRSAPPAPGLLTGAAPILGNPAAQLRDLGDGVACFQMATKMNTFAPEVFDLLEEVIPRAGKDFAALVIGNDDPRAFSAGADLAFILRMVDTGGIEALGAYIGRGQRLFLALKRMPVPVVAAMHGFALGGGCEVALHADAIVAHAELTTGLPETNVGLVPGWGGCTQMLLRAAAGTGIKGPVGVAQQAFDVIQPGTVSSSALGARAMGILRPGDGIVMLRDDLLPAAKRKVLALMPGYATAEPPLIAAGGASAKAGLLAPLSASQRADRISATDLAIADLLATVLTGGDAGPGAFLIEEEIMALELAALLKLAETPQTRARMEHMLRTGKPLRN</sequence>
<evidence type="ECO:0000313" key="13">
    <source>
        <dbReference type="EMBL" id="MZQ91094.1"/>
    </source>
</evidence>
<comment type="pathway">
    <text evidence="1">Lipid metabolism; fatty acid beta-oxidation.</text>
</comment>
<evidence type="ECO:0000256" key="2">
    <source>
        <dbReference type="ARBA" id="ARBA00008750"/>
    </source>
</evidence>
<dbReference type="SUPFAM" id="SSF48179">
    <property type="entry name" value="6-phosphogluconate dehydrogenase C-terminal domain-like"/>
    <property type="match status" value="2"/>
</dbReference>
<dbReference type="PANTHER" id="PTHR48075:SF7">
    <property type="entry name" value="3-HYDROXYACYL-COA DEHYDROGENASE-RELATED"/>
    <property type="match status" value="1"/>
</dbReference>
<name>A0A6L8VLZ2_9RHOB</name>
<dbReference type="GO" id="GO:0070403">
    <property type="term" value="F:NAD+ binding"/>
    <property type="evidence" value="ECO:0007669"/>
    <property type="project" value="InterPro"/>
</dbReference>
<evidence type="ECO:0000256" key="1">
    <source>
        <dbReference type="ARBA" id="ARBA00005005"/>
    </source>
</evidence>
<dbReference type="AlphaFoldDB" id="A0A6L8VLZ2"/>
<comment type="similarity">
    <text evidence="2">In the N-terminal section; belongs to the enoyl-CoA hydratase/isomerase family.</text>
</comment>
<dbReference type="SUPFAM" id="SSF51735">
    <property type="entry name" value="NAD(P)-binding Rossmann-fold domains"/>
    <property type="match status" value="1"/>
</dbReference>
<evidence type="ECO:0000256" key="4">
    <source>
        <dbReference type="ARBA" id="ARBA00022832"/>
    </source>
</evidence>
<dbReference type="InterPro" id="IPR006176">
    <property type="entry name" value="3-OHacyl-CoA_DH_NAD-bd"/>
</dbReference>
<dbReference type="InterPro" id="IPR001753">
    <property type="entry name" value="Enoyl-CoA_hydra/iso"/>
</dbReference>
<dbReference type="InterPro" id="IPR036291">
    <property type="entry name" value="NAD(P)-bd_dom_sf"/>
</dbReference>
<evidence type="ECO:0000256" key="5">
    <source>
        <dbReference type="ARBA" id="ARBA00022963"/>
    </source>
</evidence>
<dbReference type="Gene3D" id="3.40.50.720">
    <property type="entry name" value="NAD(P)-binding Rossmann-like Domain"/>
    <property type="match status" value="1"/>
</dbReference>
<evidence type="ECO:0000256" key="7">
    <source>
        <dbReference type="ARBA" id="ARBA00023027"/>
    </source>
</evidence>
<dbReference type="EC" id="4.2.1.17" evidence="3"/>
<keyword evidence="8" id="KW-0443">Lipid metabolism</keyword>
<keyword evidence="6" id="KW-0560">Oxidoreductase</keyword>
<gene>
    <name evidence="13" type="ORF">GS660_18545</name>
</gene>
<evidence type="ECO:0000256" key="8">
    <source>
        <dbReference type="ARBA" id="ARBA00023098"/>
    </source>
</evidence>
<dbReference type="PROSITE" id="PS00166">
    <property type="entry name" value="ENOYL_COA_HYDRATASE"/>
    <property type="match status" value="1"/>
</dbReference>
<evidence type="ECO:0000256" key="3">
    <source>
        <dbReference type="ARBA" id="ARBA00012076"/>
    </source>
</evidence>
<dbReference type="InterPro" id="IPR018376">
    <property type="entry name" value="Enoyl-CoA_hyd/isom_CS"/>
</dbReference>
<evidence type="ECO:0000256" key="6">
    <source>
        <dbReference type="ARBA" id="ARBA00023002"/>
    </source>
</evidence>
<dbReference type="EMBL" id="WWNR01000015">
    <property type="protein sequence ID" value="MZQ91094.1"/>
    <property type="molecule type" value="Genomic_DNA"/>
</dbReference>
<feature type="domain" description="3-hydroxyacyl-CoA dehydrogenase NAD binding" evidence="12">
    <location>
        <begin position="24"/>
        <end position="203"/>
    </location>
</feature>
<dbReference type="UniPathway" id="UPA00659"/>
<comment type="similarity">
    <text evidence="10">Belongs to the enoyl-CoA hydratase/isomerase family.</text>
</comment>
<dbReference type="SUPFAM" id="SSF52096">
    <property type="entry name" value="ClpP/crotonase"/>
    <property type="match status" value="1"/>
</dbReference>
<accession>A0A6L8VLZ2</accession>
<keyword evidence="4" id="KW-0276">Fatty acid metabolism</keyword>
<dbReference type="InterPro" id="IPR029045">
    <property type="entry name" value="ClpP/crotonase-like_dom_sf"/>
</dbReference>
<proteinExistence type="inferred from homology"/>
<evidence type="ECO:0000259" key="11">
    <source>
        <dbReference type="Pfam" id="PF00725"/>
    </source>
</evidence>
<dbReference type="OrthoDB" id="5389341at2"/>
<keyword evidence="14" id="KW-1185">Reference proteome</keyword>
<dbReference type="CDD" id="cd06558">
    <property type="entry name" value="crotonase-like"/>
    <property type="match status" value="1"/>
</dbReference>
<feature type="domain" description="3-hydroxyacyl-CoA dehydrogenase C-terminal" evidence="11">
    <location>
        <begin position="206"/>
        <end position="307"/>
    </location>
</feature>
<dbReference type="Proteomes" id="UP000477083">
    <property type="component" value="Unassembled WGS sequence"/>
</dbReference>
<dbReference type="InterPro" id="IPR008927">
    <property type="entry name" value="6-PGluconate_DH-like_C_sf"/>
</dbReference>
<dbReference type="Pfam" id="PF00378">
    <property type="entry name" value="ECH_1"/>
    <property type="match status" value="1"/>
</dbReference>
<dbReference type="Pfam" id="PF00725">
    <property type="entry name" value="3HCDH"/>
    <property type="match status" value="1"/>
</dbReference>
<reference evidence="13 14" key="1">
    <citation type="submission" date="2020-01" db="EMBL/GenBank/DDBJ databases">
        <title>Frigidibacter albus SP32T (=CGMCC 1.13995T).</title>
        <authorList>
            <person name="Liao X."/>
        </authorList>
    </citation>
    <scope>NUCLEOTIDE SEQUENCE [LARGE SCALE GENOMIC DNA]</scope>
    <source>
        <strain evidence="13 14">SP32</strain>
    </source>
</reference>
<evidence type="ECO:0000256" key="9">
    <source>
        <dbReference type="ARBA" id="ARBA00049556"/>
    </source>
</evidence>
<organism evidence="13 14">
    <name type="scientific">Frigidibacter albus</name>
    <dbReference type="NCBI Taxonomy" id="1465486"/>
    <lineage>
        <taxon>Bacteria</taxon>
        <taxon>Pseudomonadati</taxon>
        <taxon>Pseudomonadota</taxon>
        <taxon>Alphaproteobacteria</taxon>
        <taxon>Rhodobacterales</taxon>
        <taxon>Paracoccaceae</taxon>
        <taxon>Frigidibacter</taxon>
    </lineage>
</organism>
<evidence type="ECO:0000259" key="12">
    <source>
        <dbReference type="Pfam" id="PF02737"/>
    </source>
</evidence>
<evidence type="ECO:0000313" key="14">
    <source>
        <dbReference type="Proteomes" id="UP000477083"/>
    </source>
</evidence>
<dbReference type="Gene3D" id="1.10.1040.50">
    <property type="match status" value="1"/>
</dbReference>
<evidence type="ECO:0000256" key="10">
    <source>
        <dbReference type="RuleBase" id="RU003707"/>
    </source>
</evidence>
<comment type="caution">
    <text evidence="13">The sequence shown here is derived from an EMBL/GenBank/DDBJ whole genome shotgun (WGS) entry which is preliminary data.</text>
</comment>
<dbReference type="PANTHER" id="PTHR48075">
    <property type="entry name" value="3-HYDROXYACYL-COA DEHYDROGENASE FAMILY PROTEIN"/>
    <property type="match status" value="1"/>
</dbReference>
<keyword evidence="7" id="KW-0520">NAD</keyword>
<dbReference type="RefSeq" id="WP_161348478.1">
    <property type="nucleotide sequence ID" value="NZ_BMGW01000015.1"/>
</dbReference>
<dbReference type="GO" id="GO:0003857">
    <property type="term" value="F:(3S)-3-hydroxyacyl-CoA dehydrogenase (NAD+) activity"/>
    <property type="evidence" value="ECO:0007669"/>
    <property type="project" value="UniProtKB-EC"/>
</dbReference>